<dbReference type="PANTHER" id="PTHR10696:SF56">
    <property type="entry name" value="TAUD_TFDA-LIKE DOMAIN-CONTAINING PROTEIN"/>
    <property type="match status" value="1"/>
</dbReference>
<evidence type="ECO:0000259" key="5">
    <source>
        <dbReference type="Pfam" id="PF02668"/>
    </source>
</evidence>
<evidence type="ECO:0000313" key="6">
    <source>
        <dbReference type="EMBL" id="MDS1269612.1"/>
    </source>
</evidence>
<keyword evidence="7" id="KW-1185">Reference proteome</keyword>
<evidence type="ECO:0000313" key="7">
    <source>
        <dbReference type="Proteomes" id="UP001250214"/>
    </source>
</evidence>
<evidence type="ECO:0000256" key="2">
    <source>
        <dbReference type="ARBA" id="ARBA00023002"/>
    </source>
</evidence>
<dbReference type="InterPro" id="IPR042098">
    <property type="entry name" value="TauD-like_sf"/>
</dbReference>
<evidence type="ECO:0000256" key="1">
    <source>
        <dbReference type="ARBA" id="ARBA00001954"/>
    </source>
</evidence>
<feature type="domain" description="TauD/TfdA-like" evidence="5">
    <location>
        <begin position="19"/>
        <end position="293"/>
    </location>
</feature>
<organism evidence="6 7">
    <name type="scientific">Lipingzhangella rawalii</name>
    <dbReference type="NCBI Taxonomy" id="2055835"/>
    <lineage>
        <taxon>Bacteria</taxon>
        <taxon>Bacillati</taxon>
        <taxon>Actinomycetota</taxon>
        <taxon>Actinomycetes</taxon>
        <taxon>Streptosporangiales</taxon>
        <taxon>Nocardiopsidaceae</taxon>
        <taxon>Lipingzhangella</taxon>
    </lineage>
</organism>
<dbReference type="InterPro" id="IPR050411">
    <property type="entry name" value="AlphaKG_dependent_hydroxylases"/>
</dbReference>
<comment type="cofactor">
    <cofactor evidence="1">
        <name>Fe(2+)</name>
        <dbReference type="ChEBI" id="CHEBI:29033"/>
    </cofactor>
</comment>
<dbReference type="PANTHER" id="PTHR10696">
    <property type="entry name" value="GAMMA-BUTYROBETAINE HYDROXYLASE-RELATED"/>
    <property type="match status" value="1"/>
</dbReference>
<proteinExistence type="predicted"/>
<dbReference type="InterPro" id="IPR003819">
    <property type="entry name" value="TauD/TfdA-like"/>
</dbReference>
<dbReference type="GO" id="GO:0051213">
    <property type="term" value="F:dioxygenase activity"/>
    <property type="evidence" value="ECO:0007669"/>
    <property type="project" value="UniProtKB-KW"/>
</dbReference>
<reference evidence="7" key="1">
    <citation type="submission" date="2023-07" db="EMBL/GenBank/DDBJ databases">
        <title>Novel species in the genus Lipingzhangella isolated from Sambhar Salt Lake.</title>
        <authorList>
            <person name="Jiya N."/>
            <person name="Kajale S."/>
            <person name="Sharma A."/>
        </authorList>
    </citation>
    <scope>NUCLEOTIDE SEQUENCE [LARGE SCALE GENOMIC DNA]</scope>
    <source>
        <strain evidence="7">LS1_29</strain>
    </source>
</reference>
<keyword evidence="4" id="KW-0045">Antibiotic biosynthesis</keyword>
<name>A0ABU2H3P1_9ACTN</name>
<protein>
    <submittedName>
        <fullName evidence="6">TauD/TfdA family dioxygenase</fullName>
    </submittedName>
</protein>
<keyword evidence="2" id="KW-0560">Oxidoreductase</keyword>
<dbReference type="Pfam" id="PF02668">
    <property type="entry name" value="TauD"/>
    <property type="match status" value="1"/>
</dbReference>
<gene>
    <name evidence="6" type="ORF">RIF23_04820</name>
</gene>
<dbReference type="EMBL" id="JAVLVT010000001">
    <property type="protein sequence ID" value="MDS1269612.1"/>
    <property type="molecule type" value="Genomic_DNA"/>
</dbReference>
<comment type="caution">
    <text evidence="6">The sequence shown here is derived from an EMBL/GenBank/DDBJ whole genome shotgun (WGS) entry which is preliminary data.</text>
</comment>
<dbReference type="SUPFAM" id="SSF51197">
    <property type="entry name" value="Clavaminate synthase-like"/>
    <property type="match status" value="1"/>
</dbReference>
<dbReference type="Gene3D" id="3.60.130.10">
    <property type="entry name" value="Clavaminate synthase-like"/>
    <property type="match status" value="1"/>
</dbReference>
<evidence type="ECO:0000256" key="3">
    <source>
        <dbReference type="ARBA" id="ARBA00023004"/>
    </source>
</evidence>
<dbReference type="Proteomes" id="UP001250214">
    <property type="component" value="Unassembled WGS sequence"/>
</dbReference>
<keyword evidence="3" id="KW-0408">Iron</keyword>
<keyword evidence="6" id="KW-0223">Dioxygenase</keyword>
<sequence length="304" mass="34217">MVRPRESSATIVGFFGGDIEGTLAKFGALLFRDFPIRTDEDFAGLVTSLARRPLDYRERSTKRTRTASNVYTSTEYPATKGIAAHSENSFQLTVPGKILFFAKRPSDSGGETPLAANTRIVHRLDADVLRELRQREIRYVRNFDGGFDLSWQEAFQTETRAEVESYCRINAIDYEWTDPDHLRTWQTRPATRHYPRTGQEVWFNQLHLFHSSNLDPAMRTAMVDSLGVDGLPRNAVFGDGTAISDELVDHVRKAIAASEVAFPWSAGDVLVADNLLISHGRRPYSGTREVRVALIDPVDLREDA</sequence>
<accession>A0ABU2H3P1</accession>
<evidence type="ECO:0000256" key="4">
    <source>
        <dbReference type="ARBA" id="ARBA00023194"/>
    </source>
</evidence>